<reference evidence="5 6" key="1">
    <citation type="submission" date="2016-02" db="EMBL/GenBank/DDBJ databases">
        <title>Discovery of a natural microsporidian pathogen with a broad tissue tropism in Caenorhabditis elegans.</title>
        <authorList>
            <person name="Luallen R.J."/>
            <person name="Reinke A.W."/>
            <person name="Tong L."/>
            <person name="Botts M.R."/>
            <person name="Felix M.-A."/>
            <person name="Troemel E.R."/>
        </authorList>
    </citation>
    <scope>NUCLEOTIDE SEQUENCE [LARGE SCALE GENOMIC DNA]</scope>
    <source>
        <strain evidence="5 6">JUm2807</strain>
    </source>
</reference>
<dbReference type="PROSITE" id="PS50102">
    <property type="entry name" value="RRM"/>
    <property type="match status" value="4"/>
</dbReference>
<dbReference type="VEuPathDB" id="MicrosporidiaDB:NEDG_01337"/>
<dbReference type="AlphaFoldDB" id="A0A177EBD9"/>
<name>A0A177EBD9_9MICR</name>
<dbReference type="SUPFAM" id="SSF54928">
    <property type="entry name" value="RNA-binding domain, RBD"/>
    <property type="match status" value="3"/>
</dbReference>
<dbReference type="STRING" id="1805483.A0A177EBD9"/>
<evidence type="ECO:0000313" key="6">
    <source>
        <dbReference type="Proteomes" id="UP000185944"/>
    </source>
</evidence>
<dbReference type="InterPro" id="IPR036053">
    <property type="entry name" value="PABP-dom"/>
</dbReference>
<feature type="domain" description="RRM" evidence="4">
    <location>
        <begin position="201"/>
        <end position="269"/>
    </location>
</feature>
<dbReference type="InterPro" id="IPR000504">
    <property type="entry name" value="RRM_dom"/>
</dbReference>
<dbReference type="Gene3D" id="3.30.70.330">
    <property type="match status" value="4"/>
</dbReference>
<accession>A0A177EBD9</accession>
<feature type="domain" description="RRM" evidence="4">
    <location>
        <begin position="308"/>
        <end position="384"/>
    </location>
</feature>
<dbReference type="EMBL" id="LTDL01000041">
    <property type="protein sequence ID" value="OAG29264.1"/>
    <property type="molecule type" value="Genomic_DNA"/>
</dbReference>
<keyword evidence="2 3" id="KW-0694">RNA-binding</keyword>
<dbReference type="InterPro" id="IPR035979">
    <property type="entry name" value="RBD_domain_sf"/>
</dbReference>
<evidence type="ECO:0000259" key="4">
    <source>
        <dbReference type="PROSITE" id="PS50102"/>
    </source>
</evidence>
<keyword evidence="1" id="KW-0677">Repeat</keyword>
<dbReference type="Proteomes" id="UP000185944">
    <property type="component" value="Unassembled WGS sequence"/>
</dbReference>
<feature type="domain" description="RRM" evidence="4">
    <location>
        <begin position="108"/>
        <end position="178"/>
    </location>
</feature>
<organism evidence="5 6">
    <name type="scientific">Nematocida displodere</name>
    <dbReference type="NCBI Taxonomy" id="1805483"/>
    <lineage>
        <taxon>Eukaryota</taxon>
        <taxon>Fungi</taxon>
        <taxon>Fungi incertae sedis</taxon>
        <taxon>Microsporidia</taxon>
        <taxon>Nematocida</taxon>
    </lineage>
</organism>
<dbReference type="GO" id="GO:0003723">
    <property type="term" value="F:RNA binding"/>
    <property type="evidence" value="ECO:0007669"/>
    <property type="project" value="UniProtKB-UniRule"/>
</dbReference>
<protein>
    <submittedName>
        <fullName evidence="5">Polyadenylate-binding protein</fullName>
    </submittedName>
</protein>
<proteinExistence type="predicted"/>
<gene>
    <name evidence="5" type="ORF">NEDG_01337</name>
</gene>
<evidence type="ECO:0000256" key="2">
    <source>
        <dbReference type="ARBA" id="ARBA00022884"/>
    </source>
</evidence>
<dbReference type="CDD" id="cd00590">
    <property type="entry name" value="RRM_SF"/>
    <property type="match status" value="1"/>
</dbReference>
<evidence type="ECO:0000256" key="3">
    <source>
        <dbReference type="PROSITE-ProRule" id="PRU00176"/>
    </source>
</evidence>
<dbReference type="InterPro" id="IPR012677">
    <property type="entry name" value="Nucleotide-bd_a/b_plait_sf"/>
</dbReference>
<keyword evidence="6" id="KW-1185">Reference proteome</keyword>
<dbReference type="GeneID" id="93647687"/>
<comment type="caution">
    <text evidence="5">The sequence shown here is derived from an EMBL/GenBank/DDBJ whole genome shotgun (WGS) entry which is preliminary data.</text>
</comment>
<evidence type="ECO:0000256" key="1">
    <source>
        <dbReference type="ARBA" id="ARBA00022737"/>
    </source>
</evidence>
<dbReference type="OrthoDB" id="19742at2759"/>
<dbReference type="SUPFAM" id="SSF63570">
    <property type="entry name" value="PABC (PABP) domain"/>
    <property type="match status" value="1"/>
</dbReference>
<dbReference type="Gene3D" id="1.10.1900.10">
    <property type="entry name" value="c-terminal domain of poly(a) binding protein"/>
    <property type="match status" value="1"/>
</dbReference>
<dbReference type="RefSeq" id="XP_067543943.1">
    <property type="nucleotide sequence ID" value="XM_067688755.1"/>
</dbReference>
<dbReference type="SMART" id="SM00360">
    <property type="entry name" value="RRM"/>
    <property type="match status" value="4"/>
</dbReference>
<evidence type="ECO:0000313" key="5">
    <source>
        <dbReference type="EMBL" id="OAG29264.1"/>
    </source>
</evidence>
<sequence>MKVEEMNRQETSEGKLGVDNSIYVGDLPMTVTEADLYQMFSALGGIYHINVRREPVGTGKGKCYAYITFFDPSTVKQAIDNFNFYEINGSQIRVMRLNKELVKGRKEGNVVIKNLPKETDNQALCDTFSVFGDILSCKVQKNASGECTGVGFIQFEDSAVAQVAIDIINQTVIKDKKLVAVQCIPNEQRVNKKEEINKIFTNVYIKHFPADVTDEELKGELEKVGELTSFYMARKPDGQSKGVAFANYVSHSSAVAAIEALHDKPFPGRAASESEPLFYIQRAQLKNEREEELATKFCSAAGDFEQRRNIYITNLPGVVAEAEVLEYFKRFGSITTHKIGTDEKNNRSYAYICYEKREQASSAVEGGNGAEFQGQALSVTFFKTKKVREYEKASQMYNSYTGGGYSAPRGKKKAVPQDGGDMGYAIYTLILSLAPNYPEKIAQAGFKTDEAFARKITGMILELDEAEVKKAVSLGNVLSQYVEASLDELLTCEDEAKEEKVPADE</sequence>
<dbReference type="Pfam" id="PF00076">
    <property type="entry name" value="RRM_1"/>
    <property type="match status" value="4"/>
</dbReference>
<feature type="domain" description="RRM" evidence="4">
    <location>
        <begin position="20"/>
        <end position="99"/>
    </location>
</feature>
<dbReference type="PANTHER" id="PTHR24012">
    <property type="entry name" value="RNA BINDING PROTEIN"/>
    <property type="match status" value="1"/>
</dbReference>